<proteinExistence type="predicted"/>
<reference evidence="2" key="1">
    <citation type="submission" date="2021-08" db="EMBL/GenBank/DDBJ databases">
        <title>WGS assembly of Ceratopteris richardii.</title>
        <authorList>
            <person name="Marchant D.B."/>
            <person name="Chen G."/>
            <person name="Jenkins J."/>
            <person name="Shu S."/>
            <person name="Leebens-Mack J."/>
            <person name="Grimwood J."/>
            <person name="Schmutz J."/>
            <person name="Soltis P."/>
            <person name="Soltis D."/>
            <person name="Chen Z.-H."/>
        </authorList>
    </citation>
    <scope>NUCLEOTIDE SEQUENCE</scope>
    <source>
        <strain evidence="2">Whitten #5841</strain>
        <tissue evidence="2">Leaf</tissue>
    </source>
</reference>
<dbReference type="PANTHER" id="PTHR33513:SF4">
    <property type="entry name" value="GB|AAF04428.1"/>
    <property type="match status" value="1"/>
</dbReference>
<feature type="domain" description="DUF7722" evidence="1">
    <location>
        <begin position="108"/>
        <end position="153"/>
    </location>
</feature>
<dbReference type="OrthoDB" id="1932905at2759"/>
<evidence type="ECO:0000313" key="3">
    <source>
        <dbReference type="Proteomes" id="UP000825935"/>
    </source>
</evidence>
<dbReference type="InterPro" id="IPR056139">
    <property type="entry name" value="DUF7722"/>
</dbReference>
<name>A0A8T2VAD5_CERRI</name>
<dbReference type="Pfam" id="PF24847">
    <property type="entry name" value="DUF7722"/>
    <property type="match status" value="1"/>
</dbReference>
<gene>
    <name evidence="2" type="ORF">KP509_02G061600</name>
</gene>
<organism evidence="2 3">
    <name type="scientific">Ceratopteris richardii</name>
    <name type="common">Triangle waterfern</name>
    <dbReference type="NCBI Taxonomy" id="49495"/>
    <lineage>
        <taxon>Eukaryota</taxon>
        <taxon>Viridiplantae</taxon>
        <taxon>Streptophyta</taxon>
        <taxon>Embryophyta</taxon>
        <taxon>Tracheophyta</taxon>
        <taxon>Polypodiopsida</taxon>
        <taxon>Polypodiidae</taxon>
        <taxon>Polypodiales</taxon>
        <taxon>Pteridineae</taxon>
        <taxon>Pteridaceae</taxon>
        <taxon>Parkerioideae</taxon>
        <taxon>Ceratopteris</taxon>
    </lineage>
</organism>
<dbReference type="OMA" id="YDMEEWR"/>
<accession>A0A8T2VAD5</accession>
<comment type="caution">
    <text evidence="2">The sequence shown here is derived from an EMBL/GenBank/DDBJ whole genome shotgun (WGS) entry which is preliminary data.</text>
</comment>
<evidence type="ECO:0000313" key="2">
    <source>
        <dbReference type="EMBL" id="KAH7444038.1"/>
    </source>
</evidence>
<dbReference type="Proteomes" id="UP000825935">
    <property type="component" value="Chromosome 2"/>
</dbReference>
<evidence type="ECO:0000259" key="1">
    <source>
        <dbReference type="Pfam" id="PF24847"/>
    </source>
</evidence>
<dbReference type="EMBL" id="CM035407">
    <property type="protein sequence ID" value="KAH7444038.1"/>
    <property type="molecule type" value="Genomic_DNA"/>
</dbReference>
<dbReference type="AlphaFoldDB" id="A0A8T2VAD5"/>
<sequence length="157" mass="18138">MSRLKGLSSSISLQPSLKLSVFMDAPDHFPAMRPSDSTAVSNGSQDHRVHISHILKRVSSLEQIVQDLLDENTHFNLFRRSKQRVPDPSTSLLKSYSVPSDFQMPLHYPRFSSADYYDMEEWRLERLLEEYGLNIPSTLEAKRDLAIGTFLWENQRN</sequence>
<dbReference type="PANTHER" id="PTHR33513">
    <property type="entry name" value="OS06G0523300 PROTEIN"/>
    <property type="match status" value="1"/>
</dbReference>
<keyword evidence="3" id="KW-1185">Reference proteome</keyword>
<protein>
    <recommendedName>
        <fullName evidence="1">DUF7722 domain-containing protein</fullName>
    </recommendedName>
</protein>